<feature type="region of interest" description="Disordered" evidence="1">
    <location>
        <begin position="1"/>
        <end position="65"/>
    </location>
</feature>
<feature type="compositionally biased region" description="Acidic residues" evidence="1">
    <location>
        <begin position="51"/>
        <end position="65"/>
    </location>
</feature>
<organism evidence="2">
    <name type="scientific">viral metagenome</name>
    <dbReference type="NCBI Taxonomy" id="1070528"/>
    <lineage>
        <taxon>unclassified sequences</taxon>
        <taxon>metagenomes</taxon>
        <taxon>organismal metagenomes</taxon>
    </lineage>
</organism>
<dbReference type="EMBL" id="MN739352">
    <property type="protein sequence ID" value="QHT00001.1"/>
    <property type="molecule type" value="Genomic_DNA"/>
</dbReference>
<name>A0A6C0C6F1_9ZZZZ</name>
<protein>
    <submittedName>
        <fullName evidence="2">Uncharacterized protein</fullName>
    </submittedName>
</protein>
<feature type="compositionally biased region" description="Basic residues" evidence="1">
    <location>
        <begin position="1"/>
        <end position="13"/>
    </location>
</feature>
<reference evidence="2" key="1">
    <citation type="journal article" date="2020" name="Nature">
        <title>Giant virus diversity and host interactions through global metagenomics.</title>
        <authorList>
            <person name="Schulz F."/>
            <person name="Roux S."/>
            <person name="Paez-Espino D."/>
            <person name="Jungbluth S."/>
            <person name="Walsh D.A."/>
            <person name="Denef V.J."/>
            <person name="McMahon K.D."/>
            <person name="Konstantinidis K.T."/>
            <person name="Eloe-Fadrosh E.A."/>
            <person name="Kyrpides N.C."/>
            <person name="Woyke T."/>
        </authorList>
    </citation>
    <scope>NUCLEOTIDE SEQUENCE</scope>
    <source>
        <strain evidence="2">GVMAG-M-3300020192-26</strain>
    </source>
</reference>
<feature type="compositionally biased region" description="Low complexity" evidence="1">
    <location>
        <begin position="41"/>
        <end position="50"/>
    </location>
</feature>
<proteinExistence type="predicted"/>
<sequence length="186" mass="21223">MSKPKAKTVKKNATKISEPVTTKKNATKVKKDESSEDFEYEPSSSEYSESVSEDLDSSDHSDEDEADFGEEYDIYIKKNIKTLTKNHPGVEVTQLLKIIAHDFIASKNKNKKKKEVPKKSYWLVYTDENGDREDCNVFYSYLVKARTEHEALVICAVDSDCDIKGLGARPMDVLTIDTMNKHFLRK</sequence>
<dbReference type="AlphaFoldDB" id="A0A6C0C6F1"/>
<evidence type="ECO:0000313" key="2">
    <source>
        <dbReference type="EMBL" id="QHT00001.1"/>
    </source>
</evidence>
<evidence type="ECO:0000256" key="1">
    <source>
        <dbReference type="SAM" id="MobiDB-lite"/>
    </source>
</evidence>
<accession>A0A6C0C6F1</accession>